<evidence type="ECO:0000313" key="2">
    <source>
        <dbReference type="EMBL" id="RMI31236.1"/>
    </source>
</evidence>
<sequence>MQSVTVIPLPVLGRRNVNTFLLCGERTVLVDTGTPGSGPKILARIEAQGLRPRDLAAIVVTHGHIDHFGSAAFLHEATKAPIIAHAGDLETYAQGRVTGPLPPTGPFGWLFRKTPLPHAHTQPFVPHVVLDAPAALHDYGVAAQILPTPGHTPGSISVLTDAGALIAGDLIAGRFLGLLAAPADPPFHDDPARNLASLNAMLDRDPTTLYVGHGAALDAARVRRWARREQHRLVTRGITSPG</sequence>
<dbReference type="Proteomes" id="UP000279275">
    <property type="component" value="Unassembled WGS sequence"/>
</dbReference>
<dbReference type="SUPFAM" id="SSF56281">
    <property type="entry name" value="Metallo-hydrolase/oxidoreductase"/>
    <property type="match status" value="1"/>
</dbReference>
<accession>A0A3M2L2P8</accession>
<dbReference type="Gene3D" id="3.60.15.10">
    <property type="entry name" value="Ribonuclease Z/Hydroxyacylglutathione hydrolase-like"/>
    <property type="match status" value="1"/>
</dbReference>
<dbReference type="InterPro" id="IPR036866">
    <property type="entry name" value="RibonucZ/Hydroxyglut_hydro"/>
</dbReference>
<dbReference type="SMART" id="SM00849">
    <property type="entry name" value="Lactamase_B"/>
    <property type="match status" value="1"/>
</dbReference>
<dbReference type="GO" id="GO:0016787">
    <property type="term" value="F:hydrolase activity"/>
    <property type="evidence" value="ECO:0007669"/>
    <property type="project" value="UniProtKB-KW"/>
</dbReference>
<protein>
    <submittedName>
        <fullName evidence="2">MBL fold metallo-hydrolase</fullName>
    </submittedName>
</protein>
<dbReference type="EMBL" id="RFFH01000007">
    <property type="protein sequence ID" value="RMI31236.1"/>
    <property type="molecule type" value="Genomic_DNA"/>
</dbReference>
<organism evidence="2 3">
    <name type="scientific">Nocardia stercoris</name>
    <dbReference type="NCBI Taxonomy" id="2483361"/>
    <lineage>
        <taxon>Bacteria</taxon>
        <taxon>Bacillati</taxon>
        <taxon>Actinomycetota</taxon>
        <taxon>Actinomycetes</taxon>
        <taxon>Mycobacteriales</taxon>
        <taxon>Nocardiaceae</taxon>
        <taxon>Nocardia</taxon>
    </lineage>
</organism>
<dbReference type="InterPro" id="IPR001279">
    <property type="entry name" value="Metallo-B-lactamas"/>
</dbReference>
<keyword evidence="2" id="KW-0378">Hydrolase</keyword>
<proteinExistence type="predicted"/>
<dbReference type="RefSeq" id="WP_122189187.1">
    <property type="nucleotide sequence ID" value="NZ_RFFH01000007.1"/>
</dbReference>
<evidence type="ECO:0000259" key="1">
    <source>
        <dbReference type="SMART" id="SM00849"/>
    </source>
</evidence>
<dbReference type="CDD" id="cd07721">
    <property type="entry name" value="yflN-like_MBL-fold"/>
    <property type="match status" value="1"/>
</dbReference>
<evidence type="ECO:0000313" key="3">
    <source>
        <dbReference type="Proteomes" id="UP000279275"/>
    </source>
</evidence>
<dbReference type="InterPro" id="IPR050855">
    <property type="entry name" value="NDM-1-like"/>
</dbReference>
<dbReference type="AlphaFoldDB" id="A0A3M2L2P8"/>
<dbReference type="PANTHER" id="PTHR42951:SF17">
    <property type="entry name" value="METALLO-BETA-LACTAMASE DOMAIN-CONTAINING PROTEIN"/>
    <property type="match status" value="1"/>
</dbReference>
<reference evidence="2 3" key="1">
    <citation type="submission" date="2018-10" db="EMBL/GenBank/DDBJ databases">
        <title>Isolation from cow dung.</title>
        <authorList>
            <person name="Ling L."/>
        </authorList>
    </citation>
    <scope>NUCLEOTIDE SEQUENCE [LARGE SCALE GENOMIC DNA]</scope>
    <source>
        <strain evidence="2 3">NEAU-LL90</strain>
    </source>
</reference>
<dbReference type="OrthoDB" id="2971563at2"/>
<dbReference type="Pfam" id="PF00753">
    <property type="entry name" value="Lactamase_B"/>
    <property type="match status" value="1"/>
</dbReference>
<dbReference type="PANTHER" id="PTHR42951">
    <property type="entry name" value="METALLO-BETA-LACTAMASE DOMAIN-CONTAINING"/>
    <property type="match status" value="1"/>
</dbReference>
<gene>
    <name evidence="2" type="ORF">EBN03_17840</name>
</gene>
<name>A0A3M2L2P8_9NOCA</name>
<feature type="domain" description="Metallo-beta-lactamase" evidence="1">
    <location>
        <begin position="16"/>
        <end position="213"/>
    </location>
</feature>
<keyword evidence="3" id="KW-1185">Reference proteome</keyword>
<comment type="caution">
    <text evidence="2">The sequence shown here is derived from an EMBL/GenBank/DDBJ whole genome shotgun (WGS) entry which is preliminary data.</text>
</comment>